<dbReference type="OrthoDB" id="9800346at2"/>
<dbReference type="PANTHER" id="PTHR37532">
    <property type="entry name" value="PROTEIN ISCX"/>
    <property type="match status" value="1"/>
</dbReference>
<evidence type="ECO:0000313" key="3">
    <source>
        <dbReference type="Proteomes" id="UP000317369"/>
    </source>
</evidence>
<name>A0A517YQR3_9BACT</name>
<dbReference type="PANTHER" id="PTHR37532:SF1">
    <property type="entry name" value="PROTEIN ISCX"/>
    <property type="match status" value="1"/>
</dbReference>
<dbReference type="RefSeq" id="WP_145074325.1">
    <property type="nucleotide sequence ID" value="NZ_CP036425.1"/>
</dbReference>
<accession>A0A517YQR3</accession>
<dbReference type="Pfam" id="PF04384">
    <property type="entry name" value="Fe-S_assembly"/>
    <property type="match status" value="1"/>
</dbReference>
<sequence>MPSPDTFSWTDIDDICLGLYEKFPDVEPLKVTFPELREMVENLEGFEPDPGQSVNEQILEAIQVGWYEEKQEADGENDDDKESYSPNMPYR</sequence>
<dbReference type="Gene3D" id="1.10.10.600">
    <property type="entry name" value="IscX-like"/>
    <property type="match status" value="1"/>
</dbReference>
<dbReference type="InterPro" id="IPR036762">
    <property type="entry name" value="IscX-like_sf"/>
</dbReference>
<reference evidence="2 3" key="1">
    <citation type="submission" date="2019-02" db="EMBL/GenBank/DDBJ databases">
        <title>Deep-cultivation of Planctomycetes and their phenomic and genomic characterization uncovers novel biology.</title>
        <authorList>
            <person name="Wiegand S."/>
            <person name="Jogler M."/>
            <person name="Boedeker C."/>
            <person name="Pinto D."/>
            <person name="Vollmers J."/>
            <person name="Rivas-Marin E."/>
            <person name="Kohn T."/>
            <person name="Peeters S.H."/>
            <person name="Heuer A."/>
            <person name="Rast P."/>
            <person name="Oberbeckmann S."/>
            <person name="Bunk B."/>
            <person name="Jeske O."/>
            <person name="Meyerdierks A."/>
            <person name="Storesund J.E."/>
            <person name="Kallscheuer N."/>
            <person name="Luecker S."/>
            <person name="Lage O.M."/>
            <person name="Pohl T."/>
            <person name="Merkel B.J."/>
            <person name="Hornburger P."/>
            <person name="Mueller R.-W."/>
            <person name="Bruemmer F."/>
            <person name="Labrenz M."/>
            <person name="Spormann A.M."/>
            <person name="Op den Camp H."/>
            <person name="Overmann J."/>
            <person name="Amann R."/>
            <person name="Jetten M.S.M."/>
            <person name="Mascher T."/>
            <person name="Medema M.H."/>
            <person name="Devos D.P."/>
            <person name="Kaster A.-K."/>
            <person name="Ovreas L."/>
            <person name="Rohde M."/>
            <person name="Galperin M.Y."/>
            <person name="Jogler C."/>
        </authorList>
    </citation>
    <scope>NUCLEOTIDE SEQUENCE [LARGE SCALE GENOMIC DNA]</scope>
    <source>
        <strain evidence="2 3">KS4</strain>
    </source>
</reference>
<evidence type="ECO:0000256" key="1">
    <source>
        <dbReference type="SAM" id="MobiDB-lite"/>
    </source>
</evidence>
<dbReference type="Proteomes" id="UP000317369">
    <property type="component" value="Chromosome"/>
</dbReference>
<dbReference type="GO" id="GO:0008198">
    <property type="term" value="F:ferrous iron binding"/>
    <property type="evidence" value="ECO:0007669"/>
    <property type="project" value="TreeGrafter"/>
</dbReference>
<dbReference type="NCBIfam" id="TIGR03412">
    <property type="entry name" value="iscX_yfhJ"/>
    <property type="match status" value="1"/>
</dbReference>
<dbReference type="InterPro" id="IPR007479">
    <property type="entry name" value="ISC_FeS_clus_asmbl_IscsX"/>
</dbReference>
<dbReference type="GO" id="GO:0016226">
    <property type="term" value="P:iron-sulfur cluster assembly"/>
    <property type="evidence" value="ECO:0007669"/>
    <property type="project" value="InterPro"/>
</dbReference>
<feature type="region of interest" description="Disordered" evidence="1">
    <location>
        <begin position="66"/>
        <end position="91"/>
    </location>
</feature>
<dbReference type="AlphaFoldDB" id="A0A517YQR3"/>
<keyword evidence="3" id="KW-1185">Reference proteome</keyword>
<organism evidence="2 3">
    <name type="scientific">Poriferisphaera corsica</name>
    <dbReference type="NCBI Taxonomy" id="2528020"/>
    <lineage>
        <taxon>Bacteria</taxon>
        <taxon>Pseudomonadati</taxon>
        <taxon>Planctomycetota</taxon>
        <taxon>Phycisphaerae</taxon>
        <taxon>Phycisphaerales</taxon>
        <taxon>Phycisphaeraceae</taxon>
        <taxon>Poriferisphaera</taxon>
    </lineage>
</organism>
<evidence type="ECO:0008006" key="4">
    <source>
        <dbReference type="Google" id="ProtNLM"/>
    </source>
</evidence>
<proteinExistence type="predicted"/>
<dbReference type="EMBL" id="CP036425">
    <property type="protein sequence ID" value="QDU32554.1"/>
    <property type="molecule type" value="Genomic_DNA"/>
</dbReference>
<dbReference type="KEGG" id="pcor:KS4_05860"/>
<protein>
    <recommendedName>
        <fullName evidence="4">Fe-S assembly protein IscX</fullName>
    </recommendedName>
</protein>
<dbReference type="GO" id="GO:0005829">
    <property type="term" value="C:cytosol"/>
    <property type="evidence" value="ECO:0007669"/>
    <property type="project" value="TreeGrafter"/>
</dbReference>
<dbReference type="SUPFAM" id="SSF140319">
    <property type="entry name" value="IscX-like"/>
    <property type="match status" value="1"/>
</dbReference>
<gene>
    <name evidence="2" type="ORF">KS4_05860</name>
</gene>
<evidence type="ECO:0000313" key="2">
    <source>
        <dbReference type="EMBL" id="QDU32554.1"/>
    </source>
</evidence>